<feature type="chain" id="PRO_5024273047" evidence="2">
    <location>
        <begin position="29"/>
        <end position="340"/>
    </location>
</feature>
<dbReference type="Pfam" id="PF11797">
    <property type="entry name" value="WxLIP_HBD"/>
    <property type="match status" value="1"/>
</dbReference>
<evidence type="ECO:0000313" key="5">
    <source>
        <dbReference type="EMBL" id="MQS52079.1"/>
    </source>
</evidence>
<evidence type="ECO:0000259" key="4">
    <source>
        <dbReference type="Pfam" id="PF11797"/>
    </source>
</evidence>
<evidence type="ECO:0000313" key="6">
    <source>
        <dbReference type="Proteomes" id="UP000380386"/>
    </source>
</evidence>
<dbReference type="EMBL" id="VDFM01000003">
    <property type="protein sequence ID" value="MQS52079.1"/>
    <property type="molecule type" value="Genomic_DNA"/>
</dbReference>
<feature type="transmembrane region" description="Helical" evidence="1">
    <location>
        <begin position="311"/>
        <end position="331"/>
    </location>
</feature>
<evidence type="ECO:0000259" key="3">
    <source>
        <dbReference type="Pfam" id="PF06030"/>
    </source>
</evidence>
<reference evidence="5 6" key="1">
    <citation type="journal article" date="2019" name="Syst. Appl. Microbiol.">
        <title>Polyphasic characterization of two novel Lactobacillus spp. isolated from blown salami packages: Description of Lactobacillus halodurans sp. nov. and Lactobacillus salsicarnum sp. nov.</title>
        <authorList>
            <person name="Schuster J.A."/>
            <person name="Klingl A."/>
            <person name="Vogel R.F."/>
            <person name="Ehrmann M.A."/>
        </authorList>
    </citation>
    <scope>NUCLEOTIDE SEQUENCE [LARGE SCALE GENOMIC DNA]</scope>
    <source>
        <strain evidence="5 6">TMW 1.2118</strain>
    </source>
</reference>
<keyword evidence="2" id="KW-0732">Signal</keyword>
<dbReference type="InterPro" id="IPR021759">
    <property type="entry name" value="WxLIP_HBD"/>
</dbReference>
<accession>A0A5P0ZGE4</accession>
<keyword evidence="1" id="KW-0472">Membrane</keyword>
<comment type="caution">
    <text evidence="5">The sequence shown here is derived from an EMBL/GenBank/DDBJ whole genome shotgun (WGS) entry which is preliminary data.</text>
</comment>
<feature type="domain" description="WxL Interacting Protein peptidoglycan binding" evidence="3">
    <location>
        <begin position="33"/>
        <end position="150"/>
    </location>
</feature>
<keyword evidence="1" id="KW-1133">Transmembrane helix</keyword>
<dbReference type="RefSeq" id="WP_153382390.1">
    <property type="nucleotide sequence ID" value="NZ_VDFM01000003.1"/>
</dbReference>
<sequence length="340" mass="37655">MKKFLTLLFCSMFALAGFLGFNSSTVKADAVKYTVSAEIPNNQVNKKLTYFDLKVAPNSTQDLKIKIINNDSVEHTYDVAVNRASTNVNGLVDYSQHGTKKDPSLKYDIESMFPAPERITIPANTTKEVTLTLKVPNQKFSGVLLGGIRVLQEINNQKPSKKEFSVNNQFAYVIGLKLQQSTDEVKPDMKLTNVKAEQNNGQNNITADLQNDEPTLMDDVNVDATVTPENGTKSVLKVDKKNMSMAPNSNFAMPVSLNNQPLKAGKYTMHISANAEKGKDKWNMKRNFTVTPKAAAKLNTTAVGQASQPNYNLIIALIVAAALIVIGLLIWNFKNQRRRR</sequence>
<proteinExistence type="predicted"/>
<feature type="signal peptide" evidence="2">
    <location>
        <begin position="1"/>
        <end position="28"/>
    </location>
</feature>
<feature type="domain" description="WxL Interacting Protein host binding" evidence="4">
    <location>
        <begin position="162"/>
        <end position="299"/>
    </location>
</feature>
<gene>
    <name evidence="5" type="ORF">FHL02_03490</name>
</gene>
<dbReference type="OrthoDB" id="2365961at2"/>
<name>A0A5P0ZGE4_9LACO</name>
<evidence type="ECO:0000256" key="2">
    <source>
        <dbReference type="SAM" id="SignalP"/>
    </source>
</evidence>
<dbReference type="AlphaFoldDB" id="A0A5P0ZGE4"/>
<evidence type="ECO:0000256" key="1">
    <source>
        <dbReference type="SAM" id="Phobius"/>
    </source>
</evidence>
<keyword evidence="1" id="KW-0812">Transmembrane</keyword>
<protein>
    <submittedName>
        <fullName evidence="5">DUF916 and DUF3324 domain-containing protein</fullName>
    </submittedName>
</protein>
<dbReference type="Proteomes" id="UP000380386">
    <property type="component" value="Unassembled WGS sequence"/>
</dbReference>
<dbReference type="Pfam" id="PF06030">
    <property type="entry name" value="WxLIP_PGBD"/>
    <property type="match status" value="1"/>
</dbReference>
<dbReference type="InterPro" id="IPR010317">
    <property type="entry name" value="WxLIP_PGBD"/>
</dbReference>
<organism evidence="5 6">
    <name type="scientific">Companilactobacillus mishanensis</name>
    <dbReference type="NCBI Taxonomy" id="2486008"/>
    <lineage>
        <taxon>Bacteria</taxon>
        <taxon>Bacillati</taxon>
        <taxon>Bacillota</taxon>
        <taxon>Bacilli</taxon>
        <taxon>Lactobacillales</taxon>
        <taxon>Lactobacillaceae</taxon>
        <taxon>Companilactobacillus</taxon>
    </lineage>
</organism>